<dbReference type="InterPro" id="IPR051897">
    <property type="entry name" value="PG-associated_BURP"/>
</dbReference>
<protein>
    <recommendedName>
        <fullName evidence="4">BURP domain-containing protein</fullName>
    </recommendedName>
</protein>
<keyword evidence="2" id="KW-0325">Glycoprotein</keyword>
<dbReference type="PANTHER" id="PTHR31458">
    <property type="entry name" value="POLYGALACTURONASE 1 BETA-LIKE PROTEIN 2"/>
    <property type="match status" value="1"/>
</dbReference>
<name>A0A835Q4S0_VANPL</name>
<organism evidence="5 6">
    <name type="scientific">Vanilla planifolia</name>
    <name type="common">Vanilla</name>
    <dbReference type="NCBI Taxonomy" id="51239"/>
    <lineage>
        <taxon>Eukaryota</taxon>
        <taxon>Viridiplantae</taxon>
        <taxon>Streptophyta</taxon>
        <taxon>Embryophyta</taxon>
        <taxon>Tracheophyta</taxon>
        <taxon>Spermatophyta</taxon>
        <taxon>Magnoliopsida</taxon>
        <taxon>Liliopsida</taxon>
        <taxon>Asparagales</taxon>
        <taxon>Orchidaceae</taxon>
        <taxon>Vanilloideae</taxon>
        <taxon>Vanilleae</taxon>
        <taxon>Vanilla</taxon>
    </lineage>
</organism>
<feature type="domain" description="BURP" evidence="4">
    <location>
        <begin position="417"/>
        <end position="628"/>
    </location>
</feature>
<dbReference type="AlphaFoldDB" id="A0A835Q4S0"/>
<accession>A0A835Q4S0</accession>
<evidence type="ECO:0000259" key="4">
    <source>
        <dbReference type="PROSITE" id="PS51277"/>
    </source>
</evidence>
<dbReference type="EMBL" id="JADCNL010000010">
    <property type="protein sequence ID" value="KAG0464205.1"/>
    <property type="molecule type" value="Genomic_DNA"/>
</dbReference>
<dbReference type="PROSITE" id="PS51277">
    <property type="entry name" value="BURP"/>
    <property type="match status" value="1"/>
</dbReference>
<evidence type="ECO:0000256" key="1">
    <source>
        <dbReference type="ARBA" id="ARBA00022729"/>
    </source>
</evidence>
<gene>
    <name evidence="5" type="ORF">HPP92_020274</name>
</gene>
<reference evidence="5 6" key="1">
    <citation type="journal article" date="2020" name="Nat. Food">
        <title>A phased Vanilla planifolia genome enables genetic improvement of flavour and production.</title>
        <authorList>
            <person name="Hasing T."/>
            <person name="Tang H."/>
            <person name="Brym M."/>
            <person name="Khazi F."/>
            <person name="Huang T."/>
            <person name="Chambers A.H."/>
        </authorList>
    </citation>
    <scope>NUCLEOTIDE SEQUENCE [LARGE SCALE GENOMIC DNA]</scope>
    <source>
        <tissue evidence="5">Leaf</tissue>
    </source>
</reference>
<keyword evidence="1 3" id="KW-0732">Signal</keyword>
<dbReference type="InterPro" id="IPR004873">
    <property type="entry name" value="BURP_dom"/>
</dbReference>
<feature type="signal peptide" evidence="3">
    <location>
        <begin position="1"/>
        <end position="18"/>
    </location>
</feature>
<proteinExistence type="predicted"/>
<sequence length="631" mass="68006">MDCLQILLLIFFFLLSAAASPSLADSSPNPFTPKAALMRYWNLKIPNRSPRPPFFVSKLTPLSTPDAAKFSSLAAGDPFSLSNDLHSFCSAANLLCNPDLLPSLATHSLSSSFAVYEDKNFTNYGTNSAGATSVFSNYSGFNIPFSVFRRYGRDGAGPDDDFSLYGTNGNVVGTNFTSYGGQAAGGEDNFTSYAQSSNVPILGFNNYATFTAGRVTGFSHYSNNANSGDQDFSGYGKAGAGPSTAFTSYANDSNVIKSEFANYGKTGTGNGETFTSYADHGNVPENIFRTYGTGTNGGTDQFTSYRDQSNVGDDSFSSYEKGGNDGTANFNNYGNANDGSDTFKGYGEGSNNDNINFTSYFATNTTFTSYAKTGVDFKSYHNTSAAPLSTAMEEQKEKIKAVGNRTWPSRWVEPGRFFRESSLKKGTVMPMPDIRDRKPQRSFLPRSIAGKIPFSTAAVARIFKLPPGSPMDKAVSSTLGDCKRVPSRGETKQCATSAEDMIDFAVSVLGSDIQVRATANTKGFNGNILIGEVKGIDGGKVTESVSCHQSLFPYQVYYCHSVPRVRVYEAEILAVDTKEKINHGIAICHLDTSDWSPVHDAFVALGPAPGKIEVCHWIFEGDMTWTVADPS</sequence>
<evidence type="ECO:0000313" key="5">
    <source>
        <dbReference type="EMBL" id="KAG0464205.1"/>
    </source>
</evidence>
<evidence type="ECO:0000256" key="3">
    <source>
        <dbReference type="SAM" id="SignalP"/>
    </source>
</evidence>
<dbReference type="Proteomes" id="UP000636800">
    <property type="component" value="Chromosome 10"/>
</dbReference>
<keyword evidence="6" id="KW-1185">Reference proteome</keyword>
<evidence type="ECO:0000256" key="2">
    <source>
        <dbReference type="ARBA" id="ARBA00023180"/>
    </source>
</evidence>
<dbReference type="PANTHER" id="PTHR31458:SF2">
    <property type="entry name" value="POLYGALACTURONASE 1 BETA-LIKE PROTEIN 2"/>
    <property type="match status" value="1"/>
</dbReference>
<dbReference type="Pfam" id="PF03181">
    <property type="entry name" value="BURP"/>
    <property type="match status" value="1"/>
</dbReference>
<feature type="chain" id="PRO_5032907951" description="BURP domain-containing protein" evidence="3">
    <location>
        <begin position="19"/>
        <end position="631"/>
    </location>
</feature>
<dbReference type="SMART" id="SM01045">
    <property type="entry name" value="BURP"/>
    <property type="match status" value="1"/>
</dbReference>
<dbReference type="OrthoDB" id="67155at2759"/>
<evidence type="ECO:0000313" key="6">
    <source>
        <dbReference type="Proteomes" id="UP000636800"/>
    </source>
</evidence>
<comment type="caution">
    <text evidence="5">The sequence shown here is derived from an EMBL/GenBank/DDBJ whole genome shotgun (WGS) entry which is preliminary data.</text>
</comment>